<evidence type="ECO:0000313" key="1">
    <source>
        <dbReference type="EnsemblMetazoa" id="ENSAATROPP015296"/>
    </source>
</evidence>
<evidence type="ECO:0000313" key="2">
    <source>
        <dbReference type="Proteomes" id="UP000075880"/>
    </source>
</evidence>
<keyword evidence="2" id="KW-1185">Reference proteome</keyword>
<dbReference type="AlphaFoldDB" id="A0AAG5DVV6"/>
<dbReference type="Proteomes" id="UP000075880">
    <property type="component" value="Unassembled WGS sequence"/>
</dbReference>
<organism evidence="1 2">
    <name type="scientific">Anopheles atroparvus</name>
    <name type="common">European mosquito</name>
    <dbReference type="NCBI Taxonomy" id="41427"/>
    <lineage>
        <taxon>Eukaryota</taxon>
        <taxon>Metazoa</taxon>
        <taxon>Ecdysozoa</taxon>
        <taxon>Arthropoda</taxon>
        <taxon>Hexapoda</taxon>
        <taxon>Insecta</taxon>
        <taxon>Pterygota</taxon>
        <taxon>Neoptera</taxon>
        <taxon>Endopterygota</taxon>
        <taxon>Diptera</taxon>
        <taxon>Nematocera</taxon>
        <taxon>Culicoidea</taxon>
        <taxon>Culicidae</taxon>
        <taxon>Anophelinae</taxon>
        <taxon>Anopheles</taxon>
    </lineage>
</organism>
<sequence>MLPKIHSNIPSMINDTDHPKATVAPYIEYVMKNKMKIASNCSKQYIDLQTISCACGGEAFYNIYFLPT</sequence>
<dbReference type="EnsemblMetazoa" id="ENSAATROPT017330">
    <property type="protein sequence ID" value="ENSAATROPP015296"/>
    <property type="gene ID" value="ENSAATROPG014180"/>
</dbReference>
<proteinExistence type="predicted"/>
<name>A0AAG5DVV6_ANOAO</name>
<accession>A0AAG5DVV6</accession>
<protein>
    <submittedName>
        <fullName evidence="1">Uncharacterized protein</fullName>
    </submittedName>
</protein>
<reference evidence="1" key="1">
    <citation type="submission" date="2024-04" db="UniProtKB">
        <authorList>
            <consortium name="EnsemblMetazoa"/>
        </authorList>
    </citation>
    <scope>IDENTIFICATION</scope>
    <source>
        <strain evidence="1">EBRO</strain>
    </source>
</reference>